<evidence type="ECO:0000256" key="11">
    <source>
        <dbReference type="SAM" id="SignalP"/>
    </source>
</evidence>
<evidence type="ECO:0000256" key="7">
    <source>
        <dbReference type="ARBA" id="ARBA00023235"/>
    </source>
</evidence>
<dbReference type="PANTHER" id="PTHR47245">
    <property type="entry name" value="PEPTIDYLPROLYL ISOMERASE"/>
    <property type="match status" value="1"/>
</dbReference>
<keyword evidence="6 10" id="KW-0697">Rotamase</keyword>
<dbReference type="InterPro" id="IPR050245">
    <property type="entry name" value="PrsA_foldase"/>
</dbReference>
<evidence type="ECO:0000256" key="5">
    <source>
        <dbReference type="ARBA" id="ARBA00022729"/>
    </source>
</evidence>
<dbReference type="GO" id="GO:0003755">
    <property type="term" value="F:peptidyl-prolyl cis-trans isomerase activity"/>
    <property type="evidence" value="ECO:0007669"/>
    <property type="project" value="UniProtKB-KW"/>
</dbReference>
<evidence type="ECO:0000313" key="14">
    <source>
        <dbReference type="Proteomes" id="UP000095347"/>
    </source>
</evidence>
<evidence type="ECO:0000313" key="13">
    <source>
        <dbReference type="EMBL" id="OEJ66752.1"/>
    </source>
</evidence>
<evidence type="ECO:0000259" key="12">
    <source>
        <dbReference type="PROSITE" id="PS50198"/>
    </source>
</evidence>
<keyword evidence="5 11" id="KW-0732">Signal</keyword>
<feature type="chain" id="PRO_5009184095" description="Parvulin-like PPIase" evidence="11">
    <location>
        <begin position="22"/>
        <end position="421"/>
    </location>
</feature>
<dbReference type="AlphaFoldDB" id="A0A1E5Q757"/>
<dbReference type="Proteomes" id="UP000095347">
    <property type="component" value="Unassembled WGS sequence"/>
</dbReference>
<gene>
    <name evidence="13" type="ORF">BEN30_11525</name>
</gene>
<evidence type="ECO:0000256" key="8">
    <source>
        <dbReference type="ARBA" id="ARBA00030642"/>
    </source>
</evidence>
<name>A0A1E5Q757_9PROT</name>
<protein>
    <recommendedName>
        <fullName evidence="4">Parvulin-like PPIase</fullName>
        <ecNumber evidence="3">5.2.1.8</ecNumber>
    </recommendedName>
    <alternativeName>
        <fullName evidence="8">Peptidyl-prolyl cis-trans isomerase plp</fullName>
    </alternativeName>
    <alternativeName>
        <fullName evidence="9">Rotamase plp</fullName>
    </alternativeName>
</protein>
<comment type="similarity">
    <text evidence="2">Belongs to the PpiC/parvulin rotamase family.</text>
</comment>
<dbReference type="InterPro" id="IPR027304">
    <property type="entry name" value="Trigger_fact/SurA_dom_sf"/>
</dbReference>
<dbReference type="InterPro" id="IPR046357">
    <property type="entry name" value="PPIase_dom_sf"/>
</dbReference>
<dbReference type="SUPFAM" id="SSF109998">
    <property type="entry name" value="Triger factor/SurA peptide-binding domain-like"/>
    <property type="match status" value="1"/>
</dbReference>
<dbReference type="Gene3D" id="1.10.4030.10">
    <property type="entry name" value="Porin chaperone SurA, peptide-binding domain"/>
    <property type="match status" value="1"/>
</dbReference>
<dbReference type="PROSITE" id="PS50198">
    <property type="entry name" value="PPIC_PPIASE_2"/>
    <property type="match status" value="1"/>
</dbReference>
<dbReference type="Gene3D" id="3.10.50.40">
    <property type="match status" value="1"/>
</dbReference>
<comment type="caution">
    <text evidence="13">The sequence shown here is derived from an EMBL/GenBank/DDBJ whole genome shotgun (WGS) entry which is preliminary data.</text>
</comment>
<feature type="domain" description="PpiC" evidence="12">
    <location>
        <begin position="281"/>
        <end position="371"/>
    </location>
</feature>
<dbReference type="Pfam" id="PF00639">
    <property type="entry name" value="Rotamase"/>
    <property type="match status" value="1"/>
</dbReference>
<proteinExistence type="inferred from homology"/>
<evidence type="ECO:0000256" key="2">
    <source>
        <dbReference type="ARBA" id="ARBA00007656"/>
    </source>
</evidence>
<evidence type="ECO:0000256" key="3">
    <source>
        <dbReference type="ARBA" id="ARBA00013194"/>
    </source>
</evidence>
<dbReference type="STRING" id="28181.BEN30_11525"/>
<keyword evidence="7 10" id="KW-0413">Isomerase</keyword>
<accession>A0A1E5Q757</accession>
<sequence>MGAILGVLLSATLPWATSASALDQDQVLVLVGERPITMTDLETAIGSSTFSVQFPAMDPNDQAALRGDILKRLVAGQLLLLEAERRGLDNDPAYLTQMSAYKRGILYRAYMDKLRADIRIPEAKLAELAETLKDQPEALEPAQNAYISAQYRVLRALALENLKTRYHLVMHDDRLKIGAASDTVLAQADNLNLRLSDILGEDALKTSDDEHVLRDRLFNAVELELVVRAAEAEALDVSAILAAFRAERLPALLLEHMDSEWVTDDILQAYFKNHPGIGYVPEVRHVAQIVVATADEAEALHKRILAGESLYVLAGEHSIDPIGRQNKGDMGWVKEGSGMAEIETAIKDLKDGELSPVIKTAHGYHLVAIYGRSKSQQRPFEVIKDRLHQQIFQENLIMFVNQLSTQFTVDWKLPMAQNNDK</sequence>
<dbReference type="InterPro" id="IPR000297">
    <property type="entry name" value="PPIase_PpiC"/>
</dbReference>
<keyword evidence="14" id="KW-1185">Reference proteome</keyword>
<dbReference type="EMBL" id="MCGG01000029">
    <property type="protein sequence ID" value="OEJ66752.1"/>
    <property type="molecule type" value="Genomic_DNA"/>
</dbReference>
<reference evidence="14" key="1">
    <citation type="submission" date="2016-07" db="EMBL/GenBank/DDBJ databases">
        <authorList>
            <person name="Florea S."/>
            <person name="Webb J.S."/>
            <person name="Jaromczyk J."/>
            <person name="Schardl C.L."/>
        </authorList>
    </citation>
    <scope>NUCLEOTIDE SEQUENCE [LARGE SCALE GENOMIC DNA]</scope>
    <source>
        <strain evidence="14">MV-1</strain>
    </source>
</reference>
<comment type="catalytic activity">
    <reaction evidence="1">
        <text>[protein]-peptidylproline (omega=180) = [protein]-peptidylproline (omega=0)</text>
        <dbReference type="Rhea" id="RHEA:16237"/>
        <dbReference type="Rhea" id="RHEA-COMP:10747"/>
        <dbReference type="Rhea" id="RHEA-COMP:10748"/>
        <dbReference type="ChEBI" id="CHEBI:83833"/>
        <dbReference type="ChEBI" id="CHEBI:83834"/>
        <dbReference type="EC" id="5.2.1.8"/>
    </reaction>
</comment>
<dbReference type="PANTHER" id="PTHR47245:SF1">
    <property type="entry name" value="FOLDASE PROTEIN PRSA"/>
    <property type="match status" value="1"/>
</dbReference>
<evidence type="ECO:0000256" key="1">
    <source>
        <dbReference type="ARBA" id="ARBA00000971"/>
    </source>
</evidence>
<feature type="signal peptide" evidence="11">
    <location>
        <begin position="1"/>
        <end position="21"/>
    </location>
</feature>
<evidence type="ECO:0000256" key="4">
    <source>
        <dbReference type="ARBA" id="ARBA00018370"/>
    </source>
</evidence>
<organism evidence="13 14">
    <name type="scientific">Magnetovibrio blakemorei</name>
    <dbReference type="NCBI Taxonomy" id="28181"/>
    <lineage>
        <taxon>Bacteria</taxon>
        <taxon>Pseudomonadati</taxon>
        <taxon>Pseudomonadota</taxon>
        <taxon>Alphaproteobacteria</taxon>
        <taxon>Rhodospirillales</taxon>
        <taxon>Magnetovibrionaceae</taxon>
        <taxon>Magnetovibrio</taxon>
    </lineage>
</organism>
<evidence type="ECO:0000256" key="6">
    <source>
        <dbReference type="ARBA" id="ARBA00023110"/>
    </source>
</evidence>
<dbReference type="SUPFAM" id="SSF54534">
    <property type="entry name" value="FKBP-like"/>
    <property type="match status" value="1"/>
</dbReference>
<dbReference type="EC" id="5.2.1.8" evidence="3"/>
<evidence type="ECO:0000256" key="10">
    <source>
        <dbReference type="PROSITE-ProRule" id="PRU00278"/>
    </source>
</evidence>
<evidence type="ECO:0000256" key="9">
    <source>
        <dbReference type="ARBA" id="ARBA00031484"/>
    </source>
</evidence>